<organism evidence="5 6">
    <name type="scientific">Massiliimalia timonensis</name>
    <dbReference type="NCBI Taxonomy" id="1987501"/>
    <lineage>
        <taxon>Bacteria</taxon>
        <taxon>Bacillati</taxon>
        <taxon>Bacillota</taxon>
        <taxon>Clostridia</taxon>
        <taxon>Eubacteriales</taxon>
        <taxon>Oscillospiraceae</taxon>
        <taxon>Massiliimalia</taxon>
    </lineage>
</organism>
<accession>A0A8J6P2I7</accession>
<comment type="caution">
    <text evidence="5">The sequence shown here is derived from an EMBL/GenBank/DDBJ whole genome shotgun (WGS) entry which is preliminary data.</text>
</comment>
<gene>
    <name evidence="5" type="ORF">H8702_11520</name>
</gene>
<dbReference type="Gene3D" id="2.30.110.10">
    <property type="entry name" value="Electron Transport, Fmn-binding Protein, Chain A"/>
    <property type="match status" value="1"/>
</dbReference>
<dbReference type="PANTHER" id="PTHR43567">
    <property type="entry name" value="FLAVOREDOXIN-RELATED-RELATED"/>
    <property type="match status" value="1"/>
</dbReference>
<evidence type="ECO:0000259" key="4">
    <source>
        <dbReference type="SMART" id="SM00903"/>
    </source>
</evidence>
<evidence type="ECO:0000256" key="1">
    <source>
        <dbReference type="ARBA" id="ARBA00001917"/>
    </source>
</evidence>
<dbReference type="InterPro" id="IPR012349">
    <property type="entry name" value="Split_barrel_FMN-bd"/>
</dbReference>
<comment type="cofactor">
    <cofactor evidence="1">
        <name>FMN</name>
        <dbReference type="ChEBI" id="CHEBI:58210"/>
    </cofactor>
</comment>
<dbReference type="SUPFAM" id="SSF50475">
    <property type="entry name" value="FMN-binding split barrel"/>
    <property type="match status" value="1"/>
</dbReference>
<keyword evidence="6" id="KW-1185">Reference proteome</keyword>
<dbReference type="SMART" id="SM00903">
    <property type="entry name" value="Flavin_Reduct"/>
    <property type="match status" value="1"/>
</dbReference>
<dbReference type="RefSeq" id="WP_187536742.1">
    <property type="nucleotide sequence ID" value="NZ_JACRTL010000007.1"/>
</dbReference>
<dbReference type="GO" id="GO:0010181">
    <property type="term" value="F:FMN binding"/>
    <property type="evidence" value="ECO:0007669"/>
    <property type="project" value="InterPro"/>
</dbReference>
<evidence type="ECO:0000256" key="2">
    <source>
        <dbReference type="ARBA" id="ARBA00022630"/>
    </source>
</evidence>
<protein>
    <submittedName>
        <fullName evidence="5">Flavin reductase family protein</fullName>
    </submittedName>
</protein>
<evidence type="ECO:0000313" key="6">
    <source>
        <dbReference type="Proteomes" id="UP000632659"/>
    </source>
</evidence>
<dbReference type="PANTHER" id="PTHR43567:SF1">
    <property type="entry name" value="FLAVOREDOXIN"/>
    <property type="match status" value="1"/>
</dbReference>
<sequence>MKKIQWKGGALLAPIPPAMVTCGTEEEKNVLTIAWTGIINTIPPKTYISVRPSRHSYRLIKENGEFVINLTTSSMIRAADFCGVRSGKDLDKFEACGLETEPGFTVKAPVLSQSPVSLECRVTQIIPLGSHDMFLADITAVDVDPQYLDENGKLCLSRSHLAAFAHGEYFELGKKIGSFGFSVRKKRKKNPHLRKKK</sequence>
<reference evidence="5" key="1">
    <citation type="submission" date="2020-08" db="EMBL/GenBank/DDBJ databases">
        <title>Genome public.</title>
        <authorList>
            <person name="Liu C."/>
            <person name="Sun Q."/>
        </authorList>
    </citation>
    <scope>NUCLEOTIDE SEQUENCE</scope>
    <source>
        <strain evidence="5">NSJ-15</strain>
    </source>
</reference>
<dbReference type="Proteomes" id="UP000632659">
    <property type="component" value="Unassembled WGS sequence"/>
</dbReference>
<evidence type="ECO:0000313" key="5">
    <source>
        <dbReference type="EMBL" id="MBC8611719.1"/>
    </source>
</evidence>
<evidence type="ECO:0000256" key="3">
    <source>
        <dbReference type="ARBA" id="ARBA00038054"/>
    </source>
</evidence>
<dbReference type="GO" id="GO:0016646">
    <property type="term" value="F:oxidoreductase activity, acting on the CH-NH group of donors, NAD or NADP as acceptor"/>
    <property type="evidence" value="ECO:0007669"/>
    <property type="project" value="UniProtKB-ARBA"/>
</dbReference>
<dbReference type="InterPro" id="IPR052174">
    <property type="entry name" value="Flavoredoxin"/>
</dbReference>
<comment type="similarity">
    <text evidence="3">Belongs to the flavoredoxin family.</text>
</comment>
<name>A0A8J6P2I7_9FIRM</name>
<dbReference type="EMBL" id="JACRTL010000007">
    <property type="protein sequence ID" value="MBC8611719.1"/>
    <property type="molecule type" value="Genomic_DNA"/>
</dbReference>
<dbReference type="Pfam" id="PF01613">
    <property type="entry name" value="Flavin_Reduct"/>
    <property type="match status" value="1"/>
</dbReference>
<keyword evidence="2" id="KW-0285">Flavoprotein</keyword>
<proteinExistence type="inferred from homology"/>
<dbReference type="AlphaFoldDB" id="A0A8J6P2I7"/>
<feature type="domain" description="Flavin reductase like" evidence="4">
    <location>
        <begin position="12"/>
        <end position="156"/>
    </location>
</feature>
<dbReference type="InterPro" id="IPR002563">
    <property type="entry name" value="Flavin_Rdtase-like_dom"/>
</dbReference>